<evidence type="ECO:0000256" key="1">
    <source>
        <dbReference type="ARBA" id="ARBA00023015"/>
    </source>
</evidence>
<keyword evidence="9" id="KW-1185">Reference proteome</keyword>
<reference evidence="8 9" key="2">
    <citation type="journal article" date="2017" name="Int. J. Syst. Evol. Microbiol.">
        <title>Rouxiella badensis sp. nov. and Rouxiella silvae sp. nov. isolated from peat bog soil in Germany and emendation of the genus description.</title>
        <authorList>
            <person name="Le Fleche-Mateos A."/>
            <person name="Kugler J.H."/>
            <person name="Hansen S.H."/>
            <person name="Syldatk C."/>
            <person name="Hausmann R."/>
            <person name="Lomprez F."/>
            <person name="Vandenbogaert M."/>
            <person name="Manuguerra J.C."/>
            <person name="Grimont P.A."/>
        </authorList>
    </citation>
    <scope>NUCLEOTIDE SEQUENCE [LARGE SCALE GENOMIC DNA]</scope>
    <source>
        <strain evidence="8 9">213</strain>
    </source>
</reference>
<comment type="caution">
    <text evidence="7">The sequence shown here is derived from an EMBL/GenBank/DDBJ whole genome shotgun (WGS) entry which is preliminary data.</text>
</comment>
<dbReference type="InterPro" id="IPR001647">
    <property type="entry name" value="HTH_TetR"/>
</dbReference>
<reference evidence="8" key="1">
    <citation type="submission" date="2016-12" db="EMBL/GenBank/DDBJ databases">
        <authorList>
            <person name="Le Fleche-Mateos A."/>
        </authorList>
    </citation>
    <scope>NUCLEOTIDE SEQUENCE</scope>
    <source>
        <strain evidence="8">213</strain>
    </source>
</reference>
<dbReference type="Proteomes" id="UP000192722">
    <property type="component" value="Unassembled WGS sequence"/>
</dbReference>
<organism evidence="7 10">
    <name type="scientific">Rouxiella silvae</name>
    <dbReference type="NCBI Taxonomy" id="1646373"/>
    <lineage>
        <taxon>Bacteria</taxon>
        <taxon>Pseudomonadati</taxon>
        <taxon>Pseudomonadota</taxon>
        <taxon>Gammaproteobacteria</taxon>
        <taxon>Enterobacterales</taxon>
        <taxon>Yersiniaceae</taxon>
        <taxon>Rouxiella</taxon>
    </lineage>
</organism>
<keyword evidence="1" id="KW-0805">Transcription regulation</keyword>
<dbReference type="AlphaFoldDB" id="A0AA40X6A7"/>
<proteinExistence type="predicted"/>
<dbReference type="GO" id="GO:0003677">
    <property type="term" value="F:DNA binding"/>
    <property type="evidence" value="ECO:0007669"/>
    <property type="project" value="UniProtKB-UniRule"/>
</dbReference>
<dbReference type="PANTHER" id="PTHR47506:SF6">
    <property type="entry name" value="HTH-TYPE TRANSCRIPTIONAL REPRESSOR NEMR"/>
    <property type="match status" value="1"/>
</dbReference>
<dbReference type="SUPFAM" id="SSF48498">
    <property type="entry name" value="Tetracyclin repressor-like, C-terminal domain"/>
    <property type="match status" value="1"/>
</dbReference>
<keyword evidence="2 4" id="KW-0238">DNA-binding</keyword>
<dbReference type="RefSeq" id="WP_084983332.1">
    <property type="nucleotide sequence ID" value="NZ_CBCSCF010000007.1"/>
</dbReference>
<evidence type="ECO:0000313" key="10">
    <source>
        <dbReference type="Proteomes" id="UP000705283"/>
    </source>
</evidence>
<dbReference type="PRINTS" id="PR00455">
    <property type="entry name" value="HTHTETR"/>
</dbReference>
<dbReference type="SUPFAM" id="SSF46689">
    <property type="entry name" value="Homeodomain-like"/>
    <property type="match status" value="1"/>
</dbReference>
<dbReference type="EMBL" id="JADMKS010000011">
    <property type="protein sequence ID" value="MBF6639471.1"/>
    <property type="molecule type" value="Genomic_DNA"/>
</dbReference>
<evidence type="ECO:0000256" key="5">
    <source>
        <dbReference type="SAM" id="MobiDB-lite"/>
    </source>
</evidence>
<dbReference type="Proteomes" id="UP000705283">
    <property type="component" value="Unassembled WGS sequence"/>
</dbReference>
<reference evidence="7" key="4">
    <citation type="submission" date="2022-09" db="EMBL/GenBank/DDBJ databases">
        <title>Rouxiella aceris sp. nov., isolated from tree sap and emended description of the genus Rhouxiella.</title>
        <authorList>
            <person name="Kim I.S."/>
        </authorList>
    </citation>
    <scope>NUCLEOTIDE SEQUENCE</scope>
    <source>
        <strain evidence="7">SAP-2</strain>
    </source>
</reference>
<feature type="domain" description="HTH tetR-type" evidence="6">
    <location>
        <begin position="21"/>
        <end position="81"/>
    </location>
</feature>
<feature type="region of interest" description="Disordered" evidence="5">
    <location>
        <begin position="1"/>
        <end position="22"/>
    </location>
</feature>
<protein>
    <submittedName>
        <fullName evidence="8">TetR family transcriptional regulator</fullName>
    </submittedName>
    <submittedName>
        <fullName evidence="7">TetR/AcrR family transcriptional regulator</fullName>
    </submittedName>
</protein>
<dbReference type="PANTHER" id="PTHR47506">
    <property type="entry name" value="TRANSCRIPTIONAL REGULATORY PROTEIN"/>
    <property type="match status" value="1"/>
</dbReference>
<evidence type="ECO:0000259" key="6">
    <source>
        <dbReference type="PROSITE" id="PS50977"/>
    </source>
</evidence>
<reference evidence="7" key="3">
    <citation type="submission" date="2020-11" db="EMBL/GenBank/DDBJ databases">
        <authorList>
            <person name="Lee S.D."/>
        </authorList>
    </citation>
    <scope>NUCLEOTIDE SEQUENCE</scope>
    <source>
        <strain evidence="7">SAP-2</strain>
    </source>
</reference>
<dbReference type="EMBL" id="MRWD01000030">
    <property type="protein sequence ID" value="ORJ20751.1"/>
    <property type="molecule type" value="Genomic_DNA"/>
</dbReference>
<dbReference type="InterPro" id="IPR009057">
    <property type="entry name" value="Homeodomain-like_sf"/>
</dbReference>
<sequence length="223" mass="24866">MTVENSKPRRGRPLKAGRENTDTRETLIRSGTAVLTEQGFAATGIDAILKQVGVPKGSFYYYFDSKESFGQAIIENYARFFAHKLDKFLLDDTLAPLLRLKAFAEDAARGMAKYDYTRGCLVGNLGQEVANLPVNFREQLKDILHSWEHRVSECLALAQRHGSLSPQADCDNLATYFWSGWEGAVMRAKLNANATPLNNFIRYFLAGLPRSPNESSHSGVDDV</sequence>
<evidence type="ECO:0000256" key="4">
    <source>
        <dbReference type="PROSITE-ProRule" id="PRU00335"/>
    </source>
</evidence>
<evidence type="ECO:0000313" key="8">
    <source>
        <dbReference type="EMBL" id="ORJ20751.1"/>
    </source>
</evidence>
<name>A0AA40X6A7_9GAMM</name>
<evidence type="ECO:0000256" key="3">
    <source>
        <dbReference type="ARBA" id="ARBA00023163"/>
    </source>
</evidence>
<dbReference type="Pfam" id="PF00440">
    <property type="entry name" value="TetR_N"/>
    <property type="match status" value="1"/>
</dbReference>
<evidence type="ECO:0000256" key="2">
    <source>
        <dbReference type="ARBA" id="ARBA00023125"/>
    </source>
</evidence>
<dbReference type="InterPro" id="IPR036271">
    <property type="entry name" value="Tet_transcr_reg_TetR-rel_C_sf"/>
</dbReference>
<dbReference type="Gene3D" id="1.10.357.10">
    <property type="entry name" value="Tetracycline Repressor, domain 2"/>
    <property type="match status" value="1"/>
</dbReference>
<accession>A0AA40X6A7</accession>
<feature type="DNA-binding region" description="H-T-H motif" evidence="4">
    <location>
        <begin position="44"/>
        <end position="63"/>
    </location>
</feature>
<evidence type="ECO:0000313" key="9">
    <source>
        <dbReference type="Proteomes" id="UP000192722"/>
    </source>
</evidence>
<dbReference type="PROSITE" id="PS50977">
    <property type="entry name" value="HTH_TETR_2"/>
    <property type="match status" value="1"/>
</dbReference>
<dbReference type="Pfam" id="PF16925">
    <property type="entry name" value="TetR_C_13"/>
    <property type="match status" value="1"/>
</dbReference>
<keyword evidence="3" id="KW-0804">Transcription</keyword>
<gene>
    <name evidence="8" type="ORF">BS639_13485</name>
    <name evidence="7" type="ORF">ITX54_22665</name>
</gene>
<evidence type="ECO:0000313" key="7">
    <source>
        <dbReference type="EMBL" id="MBF6639471.1"/>
    </source>
</evidence>
<dbReference type="InterPro" id="IPR011075">
    <property type="entry name" value="TetR_C"/>
</dbReference>